<comment type="caution">
    <text evidence="2">The sequence shown here is derived from an EMBL/GenBank/DDBJ whole genome shotgun (WGS) entry which is preliminary data.</text>
</comment>
<feature type="domain" description="NAD-dependent epimerase/dehydratase" evidence="1">
    <location>
        <begin position="7"/>
        <end position="230"/>
    </location>
</feature>
<reference evidence="2 3" key="1">
    <citation type="submission" date="2016-07" db="EMBL/GenBank/DDBJ databases">
        <title>Draft Genome Sequence of Oceanisphaera psychrotolerans, isolated from coastal sediment samples.</title>
        <authorList>
            <person name="Zhuo S."/>
            <person name="Ruan Z."/>
        </authorList>
    </citation>
    <scope>NUCLEOTIDE SEQUENCE [LARGE SCALE GENOMIC DNA]</scope>
    <source>
        <strain evidence="2 3">LAM-WHM-ZC</strain>
    </source>
</reference>
<evidence type="ECO:0000313" key="2">
    <source>
        <dbReference type="EMBL" id="OIN07767.1"/>
    </source>
</evidence>
<dbReference type="RefSeq" id="WP_071473386.1">
    <property type="nucleotide sequence ID" value="NZ_MDKE01000033.1"/>
</dbReference>
<dbReference type="InterPro" id="IPR001509">
    <property type="entry name" value="Epimerase_deHydtase"/>
</dbReference>
<name>A0A1J4QCF1_9GAMM</name>
<sequence length="318" mass="34114">MMGQSNVLVTGATGFVGQVLVGQLLQNLRHFVTVALRSDTRFDSCSARVVGDFTDQTDWSSALADQKTVIHTAARAHIMKDEFADPLGEYRKVNVGGTLNLARQAAEAGVRRFIFISSIKVNGEQTPVGKPFTAEDAPAPEDAYGISKWEAEQGLQQLAAETGMEVVIIRPPLVYGPGVKGNFASMNRLVAKGLPLPLGAIHNQRSLVALDNLVDLIITCIDHPAAANQVFLAGDGSDLSTTELLRGVAKAMDKPSRLIPVPAGLLQFAATILGKKAMAQRLLGSLQVDITKTRELLGWTPPFTVEQGLKRCFDDSVV</sequence>
<keyword evidence="3" id="KW-1185">Reference proteome</keyword>
<dbReference type="CDD" id="cd05232">
    <property type="entry name" value="UDP_G4E_4_SDR_e"/>
    <property type="match status" value="1"/>
</dbReference>
<dbReference type="PANTHER" id="PTHR43245:SF58">
    <property type="entry name" value="BLL5923 PROTEIN"/>
    <property type="match status" value="1"/>
</dbReference>
<dbReference type="EMBL" id="MDKE01000033">
    <property type="protein sequence ID" value="OIN07767.1"/>
    <property type="molecule type" value="Genomic_DNA"/>
</dbReference>
<dbReference type="AlphaFoldDB" id="A0A1J4QCF1"/>
<dbReference type="Proteomes" id="UP000243073">
    <property type="component" value="Unassembled WGS sequence"/>
</dbReference>
<dbReference type="InterPro" id="IPR050177">
    <property type="entry name" value="Lipid_A_modif_metabolic_enz"/>
</dbReference>
<proteinExistence type="predicted"/>
<evidence type="ECO:0000313" key="3">
    <source>
        <dbReference type="Proteomes" id="UP000243073"/>
    </source>
</evidence>
<organism evidence="2 3">
    <name type="scientific">Oceanisphaera psychrotolerans</name>
    <dbReference type="NCBI Taxonomy" id="1414654"/>
    <lineage>
        <taxon>Bacteria</taxon>
        <taxon>Pseudomonadati</taxon>
        <taxon>Pseudomonadota</taxon>
        <taxon>Gammaproteobacteria</taxon>
        <taxon>Aeromonadales</taxon>
        <taxon>Aeromonadaceae</taxon>
        <taxon>Oceanisphaera</taxon>
    </lineage>
</organism>
<protein>
    <submittedName>
        <fullName evidence="2">Nucleoside-diphosphate sugar epimerase</fullName>
    </submittedName>
</protein>
<accession>A0A1J4QCF1</accession>
<dbReference type="SUPFAM" id="SSF51735">
    <property type="entry name" value="NAD(P)-binding Rossmann-fold domains"/>
    <property type="match status" value="1"/>
</dbReference>
<dbReference type="InterPro" id="IPR036291">
    <property type="entry name" value="NAD(P)-bd_dom_sf"/>
</dbReference>
<evidence type="ECO:0000259" key="1">
    <source>
        <dbReference type="Pfam" id="PF01370"/>
    </source>
</evidence>
<dbReference type="STRING" id="1414654.BFR47_03980"/>
<dbReference type="PANTHER" id="PTHR43245">
    <property type="entry name" value="BIFUNCTIONAL POLYMYXIN RESISTANCE PROTEIN ARNA"/>
    <property type="match status" value="1"/>
</dbReference>
<dbReference type="Gene3D" id="3.40.50.720">
    <property type="entry name" value="NAD(P)-binding Rossmann-like Domain"/>
    <property type="match status" value="1"/>
</dbReference>
<gene>
    <name evidence="2" type="ORF">BFR47_03980</name>
</gene>
<dbReference type="Pfam" id="PF01370">
    <property type="entry name" value="Epimerase"/>
    <property type="match status" value="1"/>
</dbReference>